<organism evidence="1 2">
    <name type="scientific">Mesohalobacter halotolerans</name>
    <dbReference type="NCBI Taxonomy" id="1883405"/>
    <lineage>
        <taxon>Bacteria</taxon>
        <taxon>Pseudomonadati</taxon>
        <taxon>Bacteroidota</taxon>
        <taxon>Flavobacteriia</taxon>
        <taxon>Flavobacteriales</taxon>
        <taxon>Flavobacteriaceae</taxon>
        <taxon>Mesohalobacter</taxon>
    </lineage>
</organism>
<protein>
    <recommendedName>
        <fullName evidence="3">Lipoprotein</fullName>
    </recommendedName>
</protein>
<comment type="caution">
    <text evidence="1">The sequence shown here is derived from an EMBL/GenBank/DDBJ whole genome shotgun (WGS) entry which is preliminary data.</text>
</comment>
<proteinExistence type="predicted"/>
<evidence type="ECO:0000313" key="2">
    <source>
        <dbReference type="Proteomes" id="UP000306552"/>
    </source>
</evidence>
<dbReference type="RefSeq" id="WP_138932662.1">
    <property type="nucleotide sequence ID" value="NZ_SWMU01000005.1"/>
</dbReference>
<keyword evidence="2" id="KW-1185">Reference proteome</keyword>
<name>A0A4U5TNF1_9FLAO</name>
<gene>
    <name evidence="1" type="ORF">FCN74_11025</name>
</gene>
<dbReference type="OrthoDB" id="1489643at2"/>
<dbReference type="Proteomes" id="UP000306552">
    <property type="component" value="Unassembled WGS sequence"/>
</dbReference>
<sequence>MKKLFLLILLTIMVSCNSTKRVKKAMLSGEYDKAINLAIKQIQKGKDNKKTAEQIVILEQAFKKYQDDKLKNIKLLQKDPTAQVEKKVYENYLDLYRTQRSIKPFLPLYKNDKKVKFKFKDISSELILAKKKYAEYLYKQGQSYMQKGEKQSYRTAFDILNQLNQIAPDYKNTNQLLDEASFLGKNFVFVKAYNDTDVSIPESLESDILDFNTYGLDDQWTVYHANKKDGNPYQFQINLIFENILFSPERIIEREKSIEKTVKITEIQTNRNGEIKTDSLGNELTIEKNIKASGLLTTVSQNKTVSIAAQVDYINMNTGQKINDFKLDSQFVFENTFASFNGDERALSEEQKLLLNNKAVPFPSHEQMLFDASEDVKIKLKSILKRHPIR</sequence>
<reference evidence="1 2" key="1">
    <citation type="submission" date="2019-04" db="EMBL/GenBank/DDBJ databases">
        <title>Psychroflexus halotolerans sp. nov., isolated from a marine solar saltern.</title>
        <authorList>
            <person name="Feng X."/>
        </authorList>
    </citation>
    <scope>NUCLEOTIDE SEQUENCE [LARGE SCALE GENOMIC DNA]</scope>
    <source>
        <strain evidence="1 2">WDS2C27</strain>
    </source>
</reference>
<dbReference type="PROSITE" id="PS51257">
    <property type="entry name" value="PROKAR_LIPOPROTEIN"/>
    <property type="match status" value="1"/>
</dbReference>
<evidence type="ECO:0000313" key="1">
    <source>
        <dbReference type="EMBL" id="TKS55477.1"/>
    </source>
</evidence>
<dbReference type="AlphaFoldDB" id="A0A4U5TNF1"/>
<accession>A0A4U5TNF1</accession>
<dbReference type="EMBL" id="SWMU01000005">
    <property type="protein sequence ID" value="TKS55477.1"/>
    <property type="molecule type" value="Genomic_DNA"/>
</dbReference>
<evidence type="ECO:0008006" key="3">
    <source>
        <dbReference type="Google" id="ProtNLM"/>
    </source>
</evidence>